<name>A0A422P267_TRYRA</name>
<gene>
    <name evidence="2" type="ORF">TraAM80_00748</name>
</gene>
<dbReference type="EMBL" id="MKGL01000013">
    <property type="protein sequence ID" value="RNF11765.1"/>
    <property type="molecule type" value="Genomic_DNA"/>
</dbReference>
<accession>A0A422P267</accession>
<dbReference type="GeneID" id="40324681"/>
<keyword evidence="3" id="KW-1185">Reference proteome</keyword>
<feature type="region of interest" description="Disordered" evidence="1">
    <location>
        <begin position="50"/>
        <end position="125"/>
    </location>
</feature>
<feature type="compositionally biased region" description="Basic and acidic residues" evidence="1">
    <location>
        <begin position="86"/>
        <end position="102"/>
    </location>
</feature>
<dbReference type="VEuPathDB" id="TriTrypDB:TRSC58_01552"/>
<dbReference type="OrthoDB" id="246914at2759"/>
<proteinExistence type="predicted"/>
<reference evidence="2 3" key="1">
    <citation type="journal article" date="2018" name="BMC Genomics">
        <title>Genomic comparison of Trypanosoma conorhini and Trypanosoma rangeli to Trypanosoma cruzi strains of high and low virulence.</title>
        <authorList>
            <person name="Bradwell K.R."/>
            <person name="Koparde V.N."/>
            <person name="Matveyev A.V."/>
            <person name="Serrano M.G."/>
            <person name="Alves J.M."/>
            <person name="Parikh H."/>
            <person name="Huang B."/>
            <person name="Lee V."/>
            <person name="Espinosa-Alvarez O."/>
            <person name="Ortiz P.A."/>
            <person name="Costa-Martins A.G."/>
            <person name="Teixeira M.M."/>
            <person name="Buck G.A."/>
        </authorList>
    </citation>
    <scope>NUCLEOTIDE SEQUENCE [LARGE SCALE GENOMIC DNA]</scope>
    <source>
        <strain evidence="2 3">AM80</strain>
    </source>
</reference>
<evidence type="ECO:0000256" key="1">
    <source>
        <dbReference type="SAM" id="MobiDB-lite"/>
    </source>
</evidence>
<sequence length="125" mass="14476">MRRCAIVLRRRELADVWTERFAQRHNISPEDFMTGPDHGEGEVLRWREARPHAKAGTGTGIDEDDLTTGAAEEEEKRGGAKRRSQRNRELSPLRQFRRDVYMDHPMMQRAFKRGVEGPGPRYTGD</sequence>
<dbReference type="Proteomes" id="UP000283634">
    <property type="component" value="Unassembled WGS sequence"/>
</dbReference>
<protein>
    <submittedName>
        <fullName evidence="2">Uncharacterized protein</fullName>
    </submittedName>
</protein>
<evidence type="ECO:0000313" key="3">
    <source>
        <dbReference type="Proteomes" id="UP000283634"/>
    </source>
</evidence>
<comment type="caution">
    <text evidence="2">The sequence shown here is derived from an EMBL/GenBank/DDBJ whole genome shotgun (WGS) entry which is preliminary data.</text>
</comment>
<organism evidence="2 3">
    <name type="scientific">Trypanosoma rangeli</name>
    <dbReference type="NCBI Taxonomy" id="5698"/>
    <lineage>
        <taxon>Eukaryota</taxon>
        <taxon>Discoba</taxon>
        <taxon>Euglenozoa</taxon>
        <taxon>Kinetoplastea</taxon>
        <taxon>Metakinetoplastina</taxon>
        <taxon>Trypanosomatida</taxon>
        <taxon>Trypanosomatidae</taxon>
        <taxon>Trypanosoma</taxon>
        <taxon>Herpetosoma</taxon>
    </lineage>
</organism>
<evidence type="ECO:0000313" key="2">
    <source>
        <dbReference type="EMBL" id="RNF11765.1"/>
    </source>
</evidence>
<dbReference type="RefSeq" id="XP_029242372.1">
    <property type="nucleotide sequence ID" value="XM_029377817.1"/>
</dbReference>
<dbReference type="AlphaFoldDB" id="A0A422P267"/>